<keyword evidence="2" id="KW-0547">Nucleotide-binding</keyword>
<dbReference type="AlphaFoldDB" id="A0A0G1XMP2"/>
<reference evidence="8 9" key="1">
    <citation type="journal article" date="2015" name="Nature">
        <title>rRNA introns, odd ribosomes, and small enigmatic genomes across a large radiation of phyla.</title>
        <authorList>
            <person name="Brown C.T."/>
            <person name="Hug L.A."/>
            <person name="Thomas B.C."/>
            <person name="Sharon I."/>
            <person name="Castelle C.J."/>
            <person name="Singh A."/>
            <person name="Wilkins M.J."/>
            <person name="Williams K.H."/>
            <person name="Banfield J.F."/>
        </authorList>
    </citation>
    <scope>NUCLEOTIDE SEQUENCE [LARGE SCALE GENOMIC DNA]</scope>
</reference>
<evidence type="ECO:0000313" key="8">
    <source>
        <dbReference type="EMBL" id="KKW32181.1"/>
    </source>
</evidence>
<keyword evidence="1 5" id="KW-0677">Repeat</keyword>
<organism evidence="8 9">
    <name type="scientific">Candidatus Uhrbacteria bacterium GW2011_GWA2_53_10</name>
    <dbReference type="NCBI Taxonomy" id="1618980"/>
    <lineage>
        <taxon>Bacteria</taxon>
        <taxon>Candidatus Uhriibacteriota</taxon>
    </lineage>
</organism>
<dbReference type="PANTHER" id="PTHR11638">
    <property type="entry name" value="ATP-DEPENDENT CLP PROTEASE"/>
    <property type="match status" value="1"/>
</dbReference>
<dbReference type="InterPro" id="IPR050130">
    <property type="entry name" value="ClpA_ClpB"/>
</dbReference>
<dbReference type="GO" id="GO:0005737">
    <property type="term" value="C:cytoplasm"/>
    <property type="evidence" value="ECO:0007669"/>
    <property type="project" value="TreeGrafter"/>
</dbReference>
<evidence type="ECO:0000256" key="3">
    <source>
        <dbReference type="ARBA" id="ARBA00022840"/>
    </source>
</evidence>
<evidence type="ECO:0000256" key="5">
    <source>
        <dbReference type="PROSITE-ProRule" id="PRU01251"/>
    </source>
</evidence>
<dbReference type="GO" id="GO:0005524">
    <property type="term" value="F:ATP binding"/>
    <property type="evidence" value="ECO:0007669"/>
    <property type="project" value="UniProtKB-KW"/>
</dbReference>
<evidence type="ECO:0000313" key="9">
    <source>
        <dbReference type="Proteomes" id="UP000034711"/>
    </source>
</evidence>
<dbReference type="PATRIC" id="fig|1618980.3.peg.506"/>
<evidence type="ECO:0000259" key="7">
    <source>
        <dbReference type="PROSITE" id="PS51903"/>
    </source>
</evidence>
<dbReference type="Gene3D" id="1.10.1780.10">
    <property type="entry name" value="Clp, N-terminal domain"/>
    <property type="match status" value="1"/>
</dbReference>
<dbReference type="SUPFAM" id="SSF52540">
    <property type="entry name" value="P-loop containing nucleoside triphosphate hydrolases"/>
    <property type="match status" value="1"/>
</dbReference>
<dbReference type="SUPFAM" id="SSF81923">
    <property type="entry name" value="Double Clp-N motif"/>
    <property type="match status" value="1"/>
</dbReference>
<protein>
    <submittedName>
        <fullName evidence="8">Negative regulator of genetic competence ClpC/mecB</fullName>
    </submittedName>
</protein>
<dbReference type="InterPro" id="IPR036628">
    <property type="entry name" value="Clp_N_dom_sf"/>
</dbReference>
<dbReference type="SMART" id="SM00382">
    <property type="entry name" value="AAA"/>
    <property type="match status" value="1"/>
</dbReference>
<feature type="compositionally biased region" description="Polar residues" evidence="6">
    <location>
        <begin position="170"/>
        <end position="180"/>
    </location>
</feature>
<name>A0A0G1XMP2_9BACT</name>
<dbReference type="InterPro" id="IPR003959">
    <property type="entry name" value="ATPase_AAA_core"/>
</dbReference>
<dbReference type="GO" id="GO:0016887">
    <property type="term" value="F:ATP hydrolysis activity"/>
    <property type="evidence" value="ECO:0007669"/>
    <property type="project" value="InterPro"/>
</dbReference>
<dbReference type="InterPro" id="IPR004176">
    <property type="entry name" value="Clp_R_N"/>
</dbReference>
<dbReference type="CDD" id="cd00009">
    <property type="entry name" value="AAA"/>
    <property type="match status" value="1"/>
</dbReference>
<comment type="caution">
    <text evidence="8">The sequence shown here is derived from an EMBL/GenBank/DDBJ whole genome shotgun (WGS) entry which is preliminary data.</text>
</comment>
<sequence>MQDIVEKFSTHLKNVLTRALCFVVENNQSAILPEHILWALGTEKGCLGSELLHKVRVPVEGLRLLVTEANTTNQRRKPLEVGSPHLSDLAKRAVEKAILASNIYEHRYVGTEHLLSGILQIQDATIEAFFVKEKIDVKELKSHIALVLKSTSRLPDLTDAVNPPEAEPGSRSSETQTVETPSEAEEAKRTPALDYFGRDLTTPDIQQTIDPVIGREAEIERVMEILCRRTKNNPLLLGEPGVGKTAIVEGLAKRILEGRVPPVLQNRRIVALDLALLIAGTMYRGEFEGRLRQVVEEVRKHPNLILFIDEIHTIVGAGAASGSLDAANILKPALARGEIRCIGATTQGEFKKHMETDSALERRFQSVVVDEPTPEKTEEILHGVKSQYEQYHGVTITNEALEAAVRLSVRYVPDKRLPDKALDLVDEAAAAVR</sequence>
<evidence type="ECO:0000256" key="2">
    <source>
        <dbReference type="ARBA" id="ARBA00022741"/>
    </source>
</evidence>
<dbReference type="InterPro" id="IPR003593">
    <property type="entry name" value="AAA+_ATPase"/>
</dbReference>
<dbReference type="InterPro" id="IPR018368">
    <property type="entry name" value="ClpA/B_CS1"/>
</dbReference>
<keyword evidence="4" id="KW-0143">Chaperone</keyword>
<dbReference type="EMBL" id="LCRI01000033">
    <property type="protein sequence ID" value="KKW32181.1"/>
    <property type="molecule type" value="Genomic_DNA"/>
</dbReference>
<dbReference type="GO" id="GO:0034605">
    <property type="term" value="P:cellular response to heat"/>
    <property type="evidence" value="ECO:0007669"/>
    <property type="project" value="TreeGrafter"/>
</dbReference>
<dbReference type="Proteomes" id="UP000034711">
    <property type="component" value="Unassembled WGS sequence"/>
</dbReference>
<proteinExistence type="predicted"/>
<dbReference type="FunFam" id="3.40.50.300:FF:000010">
    <property type="entry name" value="Chaperone clpB 1, putative"/>
    <property type="match status" value="1"/>
</dbReference>
<accession>A0A0G1XMP2</accession>
<evidence type="ECO:0000256" key="1">
    <source>
        <dbReference type="ARBA" id="ARBA00022737"/>
    </source>
</evidence>
<evidence type="ECO:0000256" key="6">
    <source>
        <dbReference type="SAM" id="MobiDB-lite"/>
    </source>
</evidence>
<dbReference type="PROSITE" id="PS51903">
    <property type="entry name" value="CLP_R"/>
    <property type="match status" value="1"/>
</dbReference>
<dbReference type="PROSITE" id="PS00870">
    <property type="entry name" value="CLPAB_1"/>
    <property type="match status" value="1"/>
</dbReference>
<dbReference type="Pfam" id="PF00004">
    <property type="entry name" value="AAA"/>
    <property type="match status" value="1"/>
</dbReference>
<feature type="region of interest" description="Disordered" evidence="6">
    <location>
        <begin position="156"/>
        <end position="188"/>
    </location>
</feature>
<dbReference type="InterPro" id="IPR027417">
    <property type="entry name" value="P-loop_NTPase"/>
</dbReference>
<dbReference type="Pfam" id="PF17871">
    <property type="entry name" value="AAA_lid_9"/>
    <property type="match status" value="1"/>
</dbReference>
<dbReference type="Pfam" id="PF02861">
    <property type="entry name" value="Clp_N"/>
    <property type="match status" value="1"/>
</dbReference>
<dbReference type="PANTHER" id="PTHR11638:SF175">
    <property type="entry name" value="ATP-DEPENDENT CLP PROTEASE, ATP-BINDING SUBUNIT CLPC"/>
    <property type="match status" value="1"/>
</dbReference>
<dbReference type="InterPro" id="IPR041546">
    <property type="entry name" value="ClpA/ClpB_AAA_lid"/>
</dbReference>
<gene>
    <name evidence="8" type="ORF">UY77_C0033G0005</name>
</gene>
<keyword evidence="3" id="KW-0067">ATP-binding</keyword>
<feature type="domain" description="Clp R" evidence="7">
    <location>
        <begin position="5"/>
        <end position="150"/>
    </location>
</feature>
<dbReference type="Gene3D" id="3.40.50.300">
    <property type="entry name" value="P-loop containing nucleotide triphosphate hydrolases"/>
    <property type="match status" value="2"/>
</dbReference>
<evidence type="ECO:0000256" key="4">
    <source>
        <dbReference type="ARBA" id="ARBA00023186"/>
    </source>
</evidence>